<feature type="domain" description="RRM" evidence="13">
    <location>
        <begin position="34"/>
        <end position="112"/>
    </location>
</feature>
<evidence type="ECO:0000256" key="12">
    <source>
        <dbReference type="SAM" id="MobiDB-lite"/>
    </source>
</evidence>
<gene>
    <name evidence="14" type="ORF">M0811_07627</name>
</gene>
<dbReference type="Pfam" id="PF00076">
    <property type="entry name" value="RRM_1"/>
    <property type="match status" value="1"/>
</dbReference>
<sequence length="201" mass="23758">MSHLFLQDEGKSHYKDSRFPGTDGERDKKLKRSTTIYVGNLSFYTSEEQIYALFSRCGEIKKVVMGLNKKTKTPCGFCFVEYFEKQDALKCLRYINGSRLDERVIRTDLDTGFIEGRQYGRGRSGGQVRDEYRDDYDPGRGGYGLKKSQTMTERSKETRINRKNFHRNQNFEEIKRIRENNQKTQKNPRFREEKELDDLND</sequence>
<evidence type="ECO:0000256" key="10">
    <source>
        <dbReference type="PROSITE-ProRule" id="PRU00176"/>
    </source>
</evidence>
<evidence type="ECO:0000256" key="1">
    <source>
        <dbReference type="ARBA" id="ARBA00004123"/>
    </source>
</evidence>
<dbReference type="GO" id="GO:0005846">
    <property type="term" value="C:nuclear cap binding complex"/>
    <property type="evidence" value="ECO:0007669"/>
    <property type="project" value="InterPro"/>
</dbReference>
<dbReference type="SUPFAM" id="SSF54928">
    <property type="entry name" value="RNA-binding domain, RBD"/>
    <property type="match status" value="1"/>
</dbReference>
<comment type="similarity">
    <text evidence="2 11">Belongs to the RRM NCBP2 family.</text>
</comment>
<evidence type="ECO:0000256" key="5">
    <source>
        <dbReference type="ARBA" id="ARBA00022664"/>
    </source>
</evidence>
<dbReference type="InterPro" id="IPR035979">
    <property type="entry name" value="RBD_domain_sf"/>
</dbReference>
<name>A0A9Q0LMT5_ANAIG</name>
<evidence type="ECO:0000256" key="7">
    <source>
        <dbReference type="ARBA" id="ARBA00022884"/>
    </source>
</evidence>
<dbReference type="CDD" id="cd12240">
    <property type="entry name" value="RRM_NCBP2"/>
    <property type="match status" value="1"/>
</dbReference>
<dbReference type="Proteomes" id="UP001149090">
    <property type="component" value="Unassembled WGS sequence"/>
</dbReference>
<evidence type="ECO:0000256" key="8">
    <source>
        <dbReference type="ARBA" id="ARBA00023187"/>
    </source>
</evidence>
<dbReference type="OrthoDB" id="201398at2759"/>
<evidence type="ECO:0000259" key="13">
    <source>
        <dbReference type="PROSITE" id="PS50102"/>
    </source>
</evidence>
<dbReference type="AlphaFoldDB" id="A0A9Q0LMT5"/>
<evidence type="ECO:0000256" key="4">
    <source>
        <dbReference type="ARBA" id="ARBA00022448"/>
    </source>
</evidence>
<feature type="compositionally biased region" description="Basic and acidic residues" evidence="12">
    <location>
        <begin position="169"/>
        <end position="181"/>
    </location>
</feature>
<dbReference type="GO" id="GO:0005634">
    <property type="term" value="C:nucleus"/>
    <property type="evidence" value="ECO:0007669"/>
    <property type="project" value="UniProtKB-SubCell"/>
</dbReference>
<dbReference type="GO" id="GO:0051028">
    <property type="term" value="P:mRNA transport"/>
    <property type="evidence" value="ECO:0007669"/>
    <property type="project" value="UniProtKB-KW"/>
</dbReference>
<feature type="compositionally biased region" description="Basic and acidic residues" evidence="12">
    <location>
        <begin position="128"/>
        <end position="138"/>
    </location>
</feature>
<dbReference type="OMA" id="PNTENCV"/>
<evidence type="ECO:0000256" key="3">
    <source>
        <dbReference type="ARBA" id="ARBA00019878"/>
    </source>
</evidence>
<dbReference type="GO" id="GO:0000339">
    <property type="term" value="F:RNA cap binding"/>
    <property type="evidence" value="ECO:0007669"/>
    <property type="project" value="InterPro"/>
</dbReference>
<evidence type="ECO:0000313" key="14">
    <source>
        <dbReference type="EMBL" id="KAJ5075274.1"/>
    </source>
</evidence>
<dbReference type="FunFam" id="3.30.70.330:FF:000538">
    <property type="entry name" value="Nuclear cap-binding protein subunit 2"/>
    <property type="match status" value="1"/>
</dbReference>
<keyword evidence="7 10" id="KW-0694">RNA-binding</keyword>
<organism evidence="14 15">
    <name type="scientific">Anaeramoeba ignava</name>
    <name type="common">Anaerobic marine amoeba</name>
    <dbReference type="NCBI Taxonomy" id="1746090"/>
    <lineage>
        <taxon>Eukaryota</taxon>
        <taxon>Metamonada</taxon>
        <taxon>Anaeramoebidae</taxon>
        <taxon>Anaeramoeba</taxon>
    </lineage>
</organism>
<dbReference type="InterPro" id="IPR000504">
    <property type="entry name" value="RRM_dom"/>
</dbReference>
<dbReference type="SMART" id="SM00360">
    <property type="entry name" value="RRM"/>
    <property type="match status" value="1"/>
</dbReference>
<evidence type="ECO:0000256" key="11">
    <source>
        <dbReference type="RuleBase" id="RU364036"/>
    </source>
</evidence>
<keyword evidence="4" id="KW-0813">Transport</keyword>
<dbReference type="InterPro" id="IPR027157">
    <property type="entry name" value="NCBP2"/>
</dbReference>
<protein>
    <recommendedName>
        <fullName evidence="3 11">Nuclear cap-binding protein subunit 2</fullName>
    </recommendedName>
    <alternativeName>
        <fullName evidence="11">20 kDa nuclear cap-binding protein</fullName>
    </alternativeName>
</protein>
<evidence type="ECO:0000256" key="9">
    <source>
        <dbReference type="ARBA" id="ARBA00023242"/>
    </source>
</evidence>
<dbReference type="PANTHER" id="PTHR18847:SF0">
    <property type="entry name" value="NUCLEAR CAP-BINDING PROTEIN SUBUNIT 2"/>
    <property type="match status" value="1"/>
</dbReference>
<dbReference type="EMBL" id="JAPDFW010000066">
    <property type="protein sequence ID" value="KAJ5075274.1"/>
    <property type="molecule type" value="Genomic_DNA"/>
</dbReference>
<feature type="region of interest" description="Disordered" evidence="12">
    <location>
        <begin position="1"/>
        <end position="27"/>
    </location>
</feature>
<dbReference type="Gene3D" id="3.30.70.330">
    <property type="match status" value="1"/>
</dbReference>
<dbReference type="InterPro" id="IPR034148">
    <property type="entry name" value="NCBP2_RRM"/>
</dbReference>
<dbReference type="GO" id="GO:0006401">
    <property type="term" value="P:RNA catabolic process"/>
    <property type="evidence" value="ECO:0007669"/>
    <property type="project" value="UniProtKB-ARBA"/>
</dbReference>
<feature type="region of interest" description="Disordered" evidence="12">
    <location>
        <begin position="120"/>
        <end position="201"/>
    </location>
</feature>
<evidence type="ECO:0000313" key="15">
    <source>
        <dbReference type="Proteomes" id="UP001149090"/>
    </source>
</evidence>
<keyword evidence="6" id="KW-0509">mRNA transport</keyword>
<dbReference type="PANTHER" id="PTHR18847">
    <property type="entry name" value="20 KD NUCLEAR CAP BINDING PROTEIN"/>
    <property type="match status" value="1"/>
</dbReference>
<comment type="caution">
    <text evidence="14">The sequence shown here is derived from an EMBL/GenBank/DDBJ whole genome shotgun (WGS) entry which is preliminary data.</text>
</comment>
<keyword evidence="5 11" id="KW-0507">mRNA processing</keyword>
<evidence type="ECO:0000256" key="6">
    <source>
        <dbReference type="ARBA" id="ARBA00022816"/>
    </source>
</evidence>
<keyword evidence="9 11" id="KW-0539">Nucleus</keyword>
<evidence type="ECO:0000256" key="2">
    <source>
        <dbReference type="ARBA" id="ARBA00010725"/>
    </source>
</evidence>
<dbReference type="InterPro" id="IPR012677">
    <property type="entry name" value="Nucleotide-bd_a/b_plait_sf"/>
</dbReference>
<keyword evidence="15" id="KW-1185">Reference proteome</keyword>
<comment type="subcellular location">
    <subcellularLocation>
        <location evidence="1 11">Nucleus</location>
    </subcellularLocation>
</comment>
<proteinExistence type="inferred from homology"/>
<reference evidence="14" key="1">
    <citation type="submission" date="2022-10" db="EMBL/GenBank/DDBJ databases">
        <title>Novel sulphate-reducing endosymbionts in the free-living metamonad Anaeramoeba.</title>
        <authorList>
            <person name="Jerlstrom-Hultqvist J."/>
            <person name="Cepicka I."/>
            <person name="Gallot-Lavallee L."/>
            <person name="Salas-Leiva D."/>
            <person name="Curtis B.A."/>
            <person name="Zahonova K."/>
            <person name="Pipaliya S."/>
            <person name="Dacks J."/>
            <person name="Roger A.J."/>
        </authorList>
    </citation>
    <scope>NUCLEOTIDE SEQUENCE</scope>
    <source>
        <strain evidence="14">BMAN</strain>
    </source>
</reference>
<dbReference type="PROSITE" id="PS50102">
    <property type="entry name" value="RRM"/>
    <property type="match status" value="1"/>
</dbReference>
<keyword evidence="8 11" id="KW-0508">mRNA splicing</keyword>
<accession>A0A9Q0LMT5</accession>
<dbReference type="GO" id="GO:0045292">
    <property type="term" value="P:mRNA cis splicing, via spliceosome"/>
    <property type="evidence" value="ECO:0007669"/>
    <property type="project" value="InterPro"/>
</dbReference>